<dbReference type="Gene3D" id="2.60.40.650">
    <property type="match status" value="1"/>
</dbReference>
<dbReference type="Pfam" id="PF13313">
    <property type="entry name" value="DUF4082"/>
    <property type="match status" value="4"/>
</dbReference>
<feature type="domain" description="DUF4082" evidence="1">
    <location>
        <begin position="523"/>
        <end position="664"/>
    </location>
</feature>
<dbReference type="SUPFAM" id="SSF81296">
    <property type="entry name" value="E set domains"/>
    <property type="match status" value="1"/>
</dbReference>
<dbReference type="Pfam" id="PF20254">
    <property type="entry name" value="DMFA2_C"/>
    <property type="match status" value="1"/>
</dbReference>
<sequence>MTVKPSMSAVTAKQADPAAATRATSTTFSLWDPSTVPATPSAPDTSSVEVGVKFSSSVSGTINSIRFYKGPTNTGTHTADLWSSTGTRLATATFTNETATGWQQVDFSTPVAINANTTYVASYLAPNGGYAVNRSYFTSPFVNGPLTAAIDGGAQGGNGVFVYTSSSKFPTASYQATNYWVDVVFVPTPVPTYSLWDSSTVPDTASAADTSSVEVGVKFSSSVGGTINSIRFYKGPTNTGTHTANLWSSTGTRLATATFTNETATGWQQVDFSTPVAINANTTYVASYLAPTGGYAVNRNYFTSPRVNGSLTAPAGANGVYRYTKSSAFPSASYQATNYWVDVVFTPATPTDSLWDASTVPDTASAADTASLEVGVKFSSSVGGTISGIRFYKGPANTGTHTASLWSLAGARLATATFTNETAQGWQQVNFSAAVTIRAKQTYVASYFAPNGGYATSLNYFSNPYANAPLSAPIDGGPQGGNGVFRYADSSIFPVASLRSTNYWVDVVFTPAPTTSSLWTTSTVPETASQADRSSVEVGVKFSSSVGGTINGVRFYKGPANTGTHTADLWSSTGTRLATATFTNETATGWQQVDFSTPVTITANTTYVASYLAPNGGYATNRSYFTSPRVSGSLTAPAGANGVYRYTTTSAFPTASYQSTNYWVDVVFKADLCPPNSEICVENSKPGSPPSEWDISGAGSTNIQGYATQMSVNKGETVRFKVDTDSPAYRLDIYRIGYYDGDGARKITTIRPSAPLPQVQPACITDISVGLVDCANWSESASWAVPADAVSGVYIAKLVREDATAGSNQIIFVVRDDSGGSDVLVQTSDATWQAYNKYGGYSLYAGELPAGRAYKVSYNRPFTTRGSGCCNGSVQSWFFASEYPLIRWLEANGYDVSYTTEIDTATRGAEILEHKTFISSGHDEYWSNEMRSAVENARDAGVNLIFLSGNEIFWKTRWENSIDTTPYRTLVCYKETANNAKIDPSAEWTGTWQDPRFSPPSDGGRPQNAVTGTFFRVIGDHPLEVPYSFGQLRLWRNTSVANLSPGQTATFPQGYLGYEWDEAPDSNAPPGLVRYSQSTFFIPGDATSKYMISSSYGASYGSGTATHSLTLYRAGSGALVFGSGTVQWAWGLDANHDLPGTPPDIRVQQATVNLLADMKAQPATLQPGLVPATASGDTTPPTSVFTSPPSGSITAATVGTPTLIQGTASDPGGVVGAVEISLDNGATWLTAQGMENWQYTWTPDSIGTFTLRVRAVDDSGNLQTATPDAITVNVSP</sequence>
<dbReference type="InterPro" id="IPR046540">
    <property type="entry name" value="DMFA2_C"/>
</dbReference>
<evidence type="ECO:0000259" key="2">
    <source>
        <dbReference type="Pfam" id="PF20254"/>
    </source>
</evidence>
<reference evidence="3 4" key="1">
    <citation type="submission" date="2020-07" db="EMBL/GenBank/DDBJ databases">
        <title>Sequencing the genomes of 1000 actinobacteria strains.</title>
        <authorList>
            <person name="Klenk H.-P."/>
        </authorList>
    </citation>
    <scope>NUCLEOTIDE SEQUENCE [LARGE SCALE GENOMIC DNA]</scope>
    <source>
        <strain evidence="3 4">DSM 45117</strain>
    </source>
</reference>
<evidence type="ECO:0000313" key="3">
    <source>
        <dbReference type="EMBL" id="NYH82980.1"/>
    </source>
</evidence>
<organism evidence="3 4">
    <name type="scientific">Actinopolymorpha cephalotaxi</name>
    <dbReference type="NCBI Taxonomy" id="504797"/>
    <lineage>
        <taxon>Bacteria</taxon>
        <taxon>Bacillati</taxon>
        <taxon>Actinomycetota</taxon>
        <taxon>Actinomycetes</taxon>
        <taxon>Propionibacteriales</taxon>
        <taxon>Actinopolymorphaceae</taxon>
        <taxon>Actinopolymorpha</taxon>
    </lineage>
</organism>
<dbReference type="Proteomes" id="UP000533017">
    <property type="component" value="Unassembled WGS sequence"/>
</dbReference>
<feature type="domain" description="DUF4082" evidence="1">
    <location>
        <begin position="200"/>
        <end position="341"/>
    </location>
</feature>
<comment type="caution">
    <text evidence="3">The sequence shown here is derived from an EMBL/GenBank/DDBJ whole genome shotgun (WGS) entry which is preliminary data.</text>
</comment>
<dbReference type="InterPro" id="IPR025141">
    <property type="entry name" value="DUF4082"/>
</dbReference>
<feature type="domain" description="DUF4082" evidence="1">
    <location>
        <begin position="359"/>
        <end position="505"/>
    </location>
</feature>
<accession>A0ABX2S3I8</accession>
<dbReference type="EMBL" id="JACBZA010000001">
    <property type="protein sequence ID" value="NYH82980.1"/>
    <property type="molecule type" value="Genomic_DNA"/>
</dbReference>
<name>A0ABX2S3I8_9ACTN</name>
<dbReference type="RefSeq" id="WP_179770990.1">
    <property type="nucleotide sequence ID" value="NZ_JACBZA010000001.1"/>
</dbReference>
<evidence type="ECO:0000313" key="4">
    <source>
        <dbReference type="Proteomes" id="UP000533017"/>
    </source>
</evidence>
<keyword evidence="4" id="KW-1185">Reference proteome</keyword>
<feature type="domain" description="DUF4082" evidence="1">
    <location>
        <begin position="35"/>
        <end position="181"/>
    </location>
</feature>
<proteinExistence type="predicted"/>
<protein>
    <submittedName>
        <fullName evidence="3">Archaellin</fullName>
    </submittedName>
</protein>
<dbReference type="InterPro" id="IPR014756">
    <property type="entry name" value="Ig_E-set"/>
</dbReference>
<gene>
    <name evidence="3" type="ORF">FHR37_001831</name>
</gene>
<evidence type="ECO:0000259" key="1">
    <source>
        <dbReference type="Pfam" id="PF13313"/>
    </source>
</evidence>
<feature type="domain" description="N,N-dimethylformamidase beta subunit-like C-terminal" evidence="2">
    <location>
        <begin position="731"/>
        <end position="1135"/>
    </location>
</feature>